<keyword evidence="2" id="KW-1185">Reference proteome</keyword>
<gene>
    <name evidence="1" type="ORF">B0I18_108157</name>
</gene>
<name>A0A2P8CZQ4_9BACT</name>
<protein>
    <submittedName>
        <fullName evidence="1">Uncharacterized protein</fullName>
    </submittedName>
</protein>
<evidence type="ECO:0000313" key="1">
    <source>
        <dbReference type="EMBL" id="PSK90427.1"/>
    </source>
</evidence>
<dbReference type="Proteomes" id="UP000240572">
    <property type="component" value="Unassembled WGS sequence"/>
</dbReference>
<comment type="caution">
    <text evidence="1">The sequence shown here is derived from an EMBL/GenBank/DDBJ whole genome shotgun (WGS) entry which is preliminary data.</text>
</comment>
<dbReference type="AlphaFoldDB" id="A0A2P8CZQ4"/>
<sequence>MKKKKVVVKLNLEKQSIAHLTDRVTGGRGSVASVCYSCMSQCLCNPPR</sequence>
<dbReference type="RefSeq" id="WP_181358526.1">
    <property type="nucleotide sequence ID" value="NZ_PYGD01000008.1"/>
</dbReference>
<accession>A0A2P8CZQ4</accession>
<evidence type="ECO:0000313" key="2">
    <source>
        <dbReference type="Proteomes" id="UP000240572"/>
    </source>
</evidence>
<organism evidence="1 2">
    <name type="scientific">Taibaiella chishuiensis</name>
    <dbReference type="NCBI Taxonomy" id="1434707"/>
    <lineage>
        <taxon>Bacteria</taxon>
        <taxon>Pseudomonadati</taxon>
        <taxon>Bacteroidota</taxon>
        <taxon>Chitinophagia</taxon>
        <taxon>Chitinophagales</taxon>
        <taxon>Chitinophagaceae</taxon>
        <taxon>Taibaiella</taxon>
    </lineage>
</organism>
<dbReference type="EMBL" id="PYGD01000008">
    <property type="protein sequence ID" value="PSK90427.1"/>
    <property type="molecule type" value="Genomic_DNA"/>
</dbReference>
<proteinExistence type="predicted"/>
<reference evidence="1 2" key="1">
    <citation type="submission" date="2018-03" db="EMBL/GenBank/DDBJ databases">
        <title>Genomic Encyclopedia of Type Strains, Phase III (KMG-III): the genomes of soil and plant-associated and newly described type strains.</title>
        <authorList>
            <person name="Whitman W."/>
        </authorList>
    </citation>
    <scope>NUCLEOTIDE SEQUENCE [LARGE SCALE GENOMIC DNA]</scope>
    <source>
        <strain evidence="1 2">CGMCC 1.12700</strain>
    </source>
</reference>